<dbReference type="GO" id="GO:0005829">
    <property type="term" value="C:cytosol"/>
    <property type="evidence" value="ECO:0007669"/>
    <property type="project" value="TreeGrafter"/>
</dbReference>
<dbReference type="Proteomes" id="UP000305675">
    <property type="component" value="Unassembled WGS sequence"/>
</dbReference>
<evidence type="ECO:0000256" key="1">
    <source>
        <dbReference type="ARBA" id="ARBA00005836"/>
    </source>
</evidence>
<keyword evidence="5" id="KW-0378">Hydrolase</keyword>
<keyword evidence="5" id="KW-0645">Protease</keyword>
<dbReference type="InterPro" id="IPR035068">
    <property type="entry name" value="TldD/PmbA_N"/>
</dbReference>
<dbReference type="InterPro" id="IPR002510">
    <property type="entry name" value="Metalloprtase-TldD/E_N"/>
</dbReference>
<dbReference type="NCBIfam" id="NF008268">
    <property type="entry name" value="PRK11040.1"/>
    <property type="match status" value="1"/>
</dbReference>
<evidence type="ECO:0000259" key="3">
    <source>
        <dbReference type="Pfam" id="PF19289"/>
    </source>
</evidence>
<dbReference type="InterPro" id="IPR045569">
    <property type="entry name" value="Metalloprtase-TldD/E_C"/>
</dbReference>
<keyword evidence="6" id="KW-1185">Reference proteome</keyword>
<feature type="domain" description="Metalloprotease TldD/E C-terminal" evidence="3">
    <location>
        <begin position="236"/>
        <end position="444"/>
    </location>
</feature>
<comment type="similarity">
    <text evidence="1">Belongs to the peptidase U62 family.</text>
</comment>
<reference evidence="5 6" key="1">
    <citation type="submission" date="2019-04" db="EMBL/GenBank/DDBJ databases">
        <authorList>
            <person name="Hwang J.C."/>
        </authorList>
    </citation>
    <scope>NUCLEOTIDE SEQUENCE [LARGE SCALE GENOMIC DNA]</scope>
    <source>
        <strain evidence="5 6">IMCC35002</strain>
    </source>
</reference>
<dbReference type="GO" id="GO:0008237">
    <property type="term" value="F:metallopeptidase activity"/>
    <property type="evidence" value="ECO:0007669"/>
    <property type="project" value="UniProtKB-KW"/>
</dbReference>
<dbReference type="SUPFAM" id="SSF111283">
    <property type="entry name" value="Putative modulator of DNA gyrase, PmbA/TldD"/>
    <property type="match status" value="1"/>
</dbReference>
<evidence type="ECO:0000313" key="6">
    <source>
        <dbReference type="Proteomes" id="UP000305675"/>
    </source>
</evidence>
<dbReference type="InterPro" id="IPR047657">
    <property type="entry name" value="PmbA"/>
</dbReference>
<protein>
    <submittedName>
        <fullName evidence="5">Metalloprotease PmbA</fullName>
    </submittedName>
</protein>
<accession>A0A4U1BTI3</accession>
<comment type="caution">
    <text evidence="5">The sequence shown here is derived from an EMBL/GenBank/DDBJ whole genome shotgun (WGS) entry which is preliminary data.</text>
</comment>
<feature type="domain" description="Metalloprotease TldD/E N-terminal" evidence="2">
    <location>
        <begin position="32"/>
        <end position="93"/>
    </location>
</feature>
<evidence type="ECO:0000259" key="2">
    <source>
        <dbReference type="Pfam" id="PF01523"/>
    </source>
</evidence>
<dbReference type="Pfam" id="PF19289">
    <property type="entry name" value="PmbA_TldD_3rd"/>
    <property type="match status" value="1"/>
</dbReference>
<gene>
    <name evidence="5" type="primary">pmbA</name>
    <name evidence="5" type="ORF">FCL42_07075</name>
</gene>
<dbReference type="PANTHER" id="PTHR43421:SF1">
    <property type="entry name" value="METALLOPROTEASE PMBA"/>
    <property type="match status" value="1"/>
</dbReference>
<dbReference type="AlphaFoldDB" id="A0A4U1BTI3"/>
<dbReference type="GO" id="GO:0006508">
    <property type="term" value="P:proteolysis"/>
    <property type="evidence" value="ECO:0007669"/>
    <property type="project" value="UniProtKB-KW"/>
</dbReference>
<organism evidence="5 6">
    <name type="scientific">Ferrimonas aestuarii</name>
    <dbReference type="NCBI Taxonomy" id="2569539"/>
    <lineage>
        <taxon>Bacteria</taxon>
        <taxon>Pseudomonadati</taxon>
        <taxon>Pseudomonadota</taxon>
        <taxon>Gammaproteobacteria</taxon>
        <taxon>Alteromonadales</taxon>
        <taxon>Ferrimonadaceae</taxon>
        <taxon>Ferrimonas</taxon>
    </lineage>
</organism>
<dbReference type="Pfam" id="PF01523">
    <property type="entry name" value="PmbA_TldD_1st"/>
    <property type="match status" value="1"/>
</dbReference>
<dbReference type="OrthoDB" id="9803618at2"/>
<dbReference type="InterPro" id="IPR045570">
    <property type="entry name" value="Metalloprtase-TldD/E_cen_dom"/>
</dbReference>
<dbReference type="EMBL" id="SWCJ01000004">
    <property type="protein sequence ID" value="TKB55973.1"/>
    <property type="molecule type" value="Genomic_DNA"/>
</dbReference>
<keyword evidence="5" id="KW-0482">Metalloprotease</keyword>
<dbReference type="PANTHER" id="PTHR43421">
    <property type="entry name" value="METALLOPROTEASE PMBA"/>
    <property type="match status" value="1"/>
</dbReference>
<dbReference type="Pfam" id="PF19290">
    <property type="entry name" value="PmbA_TldD_2nd"/>
    <property type="match status" value="1"/>
</dbReference>
<feature type="domain" description="Metalloprotease TldD/E central" evidence="4">
    <location>
        <begin position="123"/>
        <end position="229"/>
    </location>
</feature>
<dbReference type="RefSeq" id="WP_136862702.1">
    <property type="nucleotide sequence ID" value="NZ_SWCJ01000004.1"/>
</dbReference>
<dbReference type="InterPro" id="IPR036059">
    <property type="entry name" value="TldD/PmbA_sf"/>
</dbReference>
<evidence type="ECO:0000313" key="5">
    <source>
        <dbReference type="EMBL" id="TKB55973.1"/>
    </source>
</evidence>
<sequence length="445" mass="47280">MTQLSIEQQRAQLEQAVSIALEEANKLGVSAAEVAISKQQGLSVSTRMGEVETVEFNKDGALGISLYREGRKGNASTSDLSEQAIVDAVRAADGIAKYTTADKFNGLADAELMAKTLPDLDLYHPHELSPEHGIELAAACEQAALDSGKVSMSDGASCNSHSGIKVYGNSHGFLGSYASSRHSLSVVLIGKDELGMERDYDYSVSRYFSKLNTPESLGLKAADKVAARLGARKINTCKVPVLFSAETATGLIGHLVGAISGSALYRESSFLMNSLGTQILPSWFNIQENPHMMGGLSSAPFDGEGVATSKRDIVADGILQSYLLTAYSSRRLGMTTTGHAGGIYNWQVEANGGDLESMLKQLGTGLYVTELMGQGVNTVTGNYSRGAAGFWVENGVIQYPVHEITIAGNLKQMYQELVMVGTDRDPRSSIGIGSVLLSEMKVAGS</sequence>
<proteinExistence type="inferred from homology"/>
<name>A0A4U1BTI3_9GAMM</name>
<dbReference type="Gene3D" id="3.30.2290.10">
    <property type="entry name" value="PmbA/TldD superfamily"/>
    <property type="match status" value="1"/>
</dbReference>
<evidence type="ECO:0000259" key="4">
    <source>
        <dbReference type="Pfam" id="PF19290"/>
    </source>
</evidence>